<dbReference type="InterPro" id="IPR050855">
    <property type="entry name" value="NDM-1-like"/>
</dbReference>
<dbReference type="OrthoDB" id="9761531at2"/>
<dbReference type="EMBL" id="LR130778">
    <property type="protein sequence ID" value="VDN46397.1"/>
    <property type="molecule type" value="Genomic_DNA"/>
</dbReference>
<accession>A0A3P7PPK8</accession>
<dbReference type="SMART" id="SM00849">
    <property type="entry name" value="Lactamase_B"/>
    <property type="match status" value="1"/>
</dbReference>
<dbReference type="KEGG" id="cbar:PATL70BA_0540"/>
<evidence type="ECO:0000259" key="1">
    <source>
        <dbReference type="SMART" id="SM00849"/>
    </source>
</evidence>
<name>A0A3P7PPK8_9FIRM</name>
<feature type="domain" description="Metallo-beta-lactamase" evidence="1">
    <location>
        <begin position="22"/>
        <end position="195"/>
    </location>
</feature>
<sequence>MKQEKLNKDTYAFTFDTLEGFETSVYVIEKKERIYIVDTFCGPDAMMPIIEAFPTMNTKEVVVINTHFHWDHIWGNCAFENNKIVSHRLCKQWVKDQWKKQIVENGTYQMGNVQMVLPNITFEDRLEWDDRILLFHSPGHTTDSISVFDQETGLLIVGDNLEMPLIYVEAWDLDAYIATLKIYTSLNPKEMTASHTLHIERYCLEETIAYLEALKKGSSIIFKDVVKQKIHMSNLNNLRTSRN</sequence>
<dbReference type="Proteomes" id="UP000279029">
    <property type="component" value="Chromosome"/>
</dbReference>
<keyword evidence="2" id="KW-0378">Hydrolase</keyword>
<dbReference type="InterPro" id="IPR036866">
    <property type="entry name" value="RibonucZ/Hydroxyglut_hydro"/>
</dbReference>
<protein>
    <submittedName>
        <fullName evidence="2">MBL fold metallo-hydrolase</fullName>
    </submittedName>
</protein>
<dbReference type="GO" id="GO:0016787">
    <property type="term" value="F:hydrolase activity"/>
    <property type="evidence" value="ECO:0007669"/>
    <property type="project" value="UniProtKB-KW"/>
</dbReference>
<dbReference type="PANTHER" id="PTHR42951">
    <property type="entry name" value="METALLO-BETA-LACTAMASE DOMAIN-CONTAINING"/>
    <property type="match status" value="1"/>
</dbReference>
<reference evidence="2 3" key="1">
    <citation type="submission" date="2018-09" db="EMBL/GenBank/DDBJ databases">
        <authorList>
            <person name="Postec A."/>
        </authorList>
    </citation>
    <scope>NUCLEOTIDE SEQUENCE [LARGE SCALE GENOMIC DNA]</scope>
    <source>
        <strain evidence="2">70B-A</strain>
    </source>
</reference>
<dbReference type="InterPro" id="IPR001279">
    <property type="entry name" value="Metallo-B-lactamas"/>
</dbReference>
<dbReference type="RefSeq" id="WP_125135920.1">
    <property type="nucleotide sequence ID" value="NZ_LR130778.1"/>
</dbReference>
<keyword evidence="3" id="KW-1185">Reference proteome</keyword>
<evidence type="ECO:0000313" key="3">
    <source>
        <dbReference type="Proteomes" id="UP000279029"/>
    </source>
</evidence>
<dbReference type="Gene3D" id="3.60.15.10">
    <property type="entry name" value="Ribonuclease Z/Hydroxyacylglutathione hydrolase-like"/>
    <property type="match status" value="1"/>
</dbReference>
<organism evidence="2 3">
    <name type="scientific">Petrocella atlantisensis</name>
    <dbReference type="NCBI Taxonomy" id="2173034"/>
    <lineage>
        <taxon>Bacteria</taxon>
        <taxon>Bacillati</taxon>
        <taxon>Bacillota</taxon>
        <taxon>Clostridia</taxon>
        <taxon>Lachnospirales</taxon>
        <taxon>Vallitaleaceae</taxon>
        <taxon>Petrocella</taxon>
    </lineage>
</organism>
<proteinExistence type="predicted"/>
<dbReference type="AlphaFoldDB" id="A0A3P7PPK8"/>
<dbReference type="Pfam" id="PF00753">
    <property type="entry name" value="Lactamase_B"/>
    <property type="match status" value="1"/>
</dbReference>
<evidence type="ECO:0000313" key="2">
    <source>
        <dbReference type="EMBL" id="VDN46397.1"/>
    </source>
</evidence>
<gene>
    <name evidence="2" type="ORF">PATL70BA_0540</name>
</gene>
<dbReference type="SUPFAM" id="SSF56281">
    <property type="entry name" value="Metallo-hydrolase/oxidoreductase"/>
    <property type="match status" value="1"/>
</dbReference>